<dbReference type="AlphaFoldDB" id="A0A1H0MVE0"/>
<dbReference type="SUPFAM" id="SSF48576">
    <property type="entry name" value="Terpenoid synthases"/>
    <property type="match status" value="1"/>
</dbReference>
<gene>
    <name evidence="1" type="ORF">SAMN05192530_11565</name>
</gene>
<sequence>MSSAGHAVALDGFAECARLVADGDPDRAVSVGFAPADRRDALNALYAFNLETARVRDHVSQPLPGEIRLQWWRDRIEAERGSENPGQGSPVAAALVETIRQHDLPVDAFDRFLEARIFDLYDDPMPSVVDFEAYAGHTASTLIVLSSMILGRDDAHRVTEAAGHAGVAQLAVGVLRLAPLHRRRNQVFVPLDLLEAAGTDPAGWLEGGVAAKRAEAAMMAMASDHLEKARRQLQSVPRQFRPAFLPALLTARHLAKLQGGASGPVGPVDRLWFYWRSMRG</sequence>
<keyword evidence="2" id="KW-1185">Reference proteome</keyword>
<proteinExistence type="predicted"/>
<accession>A0A1H0MVE0</accession>
<dbReference type="EMBL" id="FNIT01000015">
    <property type="protein sequence ID" value="SDO84080.1"/>
    <property type="molecule type" value="Genomic_DNA"/>
</dbReference>
<evidence type="ECO:0000313" key="1">
    <source>
        <dbReference type="EMBL" id="SDO84080.1"/>
    </source>
</evidence>
<protein>
    <submittedName>
        <fullName evidence="1">Phytoene synthase</fullName>
    </submittedName>
</protein>
<evidence type="ECO:0000313" key="2">
    <source>
        <dbReference type="Proteomes" id="UP000198793"/>
    </source>
</evidence>
<dbReference type="Proteomes" id="UP000198793">
    <property type="component" value="Unassembled WGS sequence"/>
</dbReference>
<dbReference type="Gene3D" id="1.10.600.10">
    <property type="entry name" value="Farnesyl Diphosphate Synthase"/>
    <property type="match status" value="1"/>
</dbReference>
<dbReference type="Pfam" id="PF00494">
    <property type="entry name" value="SQS_PSY"/>
    <property type="match status" value="1"/>
</dbReference>
<name>A0A1H0MVE0_9HYPH</name>
<dbReference type="RefSeq" id="WP_244519753.1">
    <property type="nucleotide sequence ID" value="NZ_FNIT01000015.1"/>
</dbReference>
<reference evidence="1 2" key="1">
    <citation type="submission" date="2016-10" db="EMBL/GenBank/DDBJ databases">
        <authorList>
            <person name="de Groot N.N."/>
        </authorList>
    </citation>
    <scope>NUCLEOTIDE SEQUENCE [LARGE SCALE GENOMIC DNA]</scope>
    <source>
        <strain evidence="2">L7-484,KACC 16230,DSM 25025</strain>
    </source>
</reference>
<organism evidence="1 2">
    <name type="scientific">Aureimonas jatrophae</name>
    <dbReference type="NCBI Taxonomy" id="1166073"/>
    <lineage>
        <taxon>Bacteria</taxon>
        <taxon>Pseudomonadati</taxon>
        <taxon>Pseudomonadota</taxon>
        <taxon>Alphaproteobacteria</taxon>
        <taxon>Hyphomicrobiales</taxon>
        <taxon>Aurantimonadaceae</taxon>
        <taxon>Aureimonas</taxon>
    </lineage>
</organism>
<dbReference type="STRING" id="1166073.SAMN05192530_11565"/>
<dbReference type="InterPro" id="IPR002060">
    <property type="entry name" value="Squ/phyt_synthse"/>
</dbReference>
<dbReference type="InterPro" id="IPR008949">
    <property type="entry name" value="Isoprenoid_synthase_dom_sf"/>
</dbReference>